<evidence type="ECO:0000256" key="4">
    <source>
        <dbReference type="ARBA" id="ARBA00022692"/>
    </source>
</evidence>
<evidence type="ECO:0000313" key="10">
    <source>
        <dbReference type="EMBL" id="MFD2557087.1"/>
    </source>
</evidence>
<keyword evidence="3 7" id="KW-1134">Transmembrane beta strand</keyword>
<dbReference type="EMBL" id="JBHULD010000025">
    <property type="protein sequence ID" value="MFD2557087.1"/>
    <property type="molecule type" value="Genomic_DNA"/>
</dbReference>
<accession>A0ABW5L7E2</accession>
<proteinExistence type="inferred from homology"/>
<comment type="similarity">
    <text evidence="7">Belongs to the TonB-dependent receptor family.</text>
</comment>
<dbReference type="InterPro" id="IPR012910">
    <property type="entry name" value="Plug_dom"/>
</dbReference>
<evidence type="ECO:0000313" key="11">
    <source>
        <dbReference type="Proteomes" id="UP001597440"/>
    </source>
</evidence>
<dbReference type="PROSITE" id="PS52016">
    <property type="entry name" value="TONB_DEPENDENT_REC_3"/>
    <property type="match status" value="1"/>
</dbReference>
<evidence type="ECO:0000256" key="1">
    <source>
        <dbReference type="ARBA" id="ARBA00004571"/>
    </source>
</evidence>
<name>A0ABW5L7E2_9SPHI</name>
<comment type="caution">
    <text evidence="10">The sequence shown here is derived from an EMBL/GenBank/DDBJ whole genome shotgun (WGS) entry which is preliminary data.</text>
</comment>
<organism evidence="10 11">
    <name type="scientific">Sphingobacterium tabacisoli</name>
    <dbReference type="NCBI Taxonomy" id="2044855"/>
    <lineage>
        <taxon>Bacteria</taxon>
        <taxon>Pseudomonadati</taxon>
        <taxon>Bacteroidota</taxon>
        <taxon>Sphingobacteriia</taxon>
        <taxon>Sphingobacteriales</taxon>
        <taxon>Sphingobacteriaceae</taxon>
        <taxon>Sphingobacterium</taxon>
    </lineage>
</organism>
<evidence type="ECO:0000256" key="6">
    <source>
        <dbReference type="ARBA" id="ARBA00023237"/>
    </source>
</evidence>
<keyword evidence="8" id="KW-0732">Signal</keyword>
<evidence type="ECO:0000256" key="2">
    <source>
        <dbReference type="ARBA" id="ARBA00022448"/>
    </source>
</evidence>
<keyword evidence="4 7" id="KW-0812">Transmembrane</keyword>
<dbReference type="InterPro" id="IPR039426">
    <property type="entry name" value="TonB-dep_rcpt-like"/>
</dbReference>
<keyword evidence="5 7" id="KW-0472">Membrane</keyword>
<dbReference type="InterPro" id="IPR023996">
    <property type="entry name" value="TonB-dep_OMP_SusC/RagA"/>
</dbReference>
<dbReference type="Gene3D" id="2.170.130.10">
    <property type="entry name" value="TonB-dependent receptor, plug domain"/>
    <property type="match status" value="1"/>
</dbReference>
<dbReference type="Pfam" id="PF07715">
    <property type="entry name" value="Plug"/>
    <property type="match status" value="1"/>
</dbReference>
<evidence type="ECO:0000256" key="5">
    <source>
        <dbReference type="ARBA" id="ARBA00023136"/>
    </source>
</evidence>
<dbReference type="Pfam" id="PF13715">
    <property type="entry name" value="CarbopepD_reg_2"/>
    <property type="match status" value="1"/>
</dbReference>
<gene>
    <name evidence="10" type="ORF">ACFSQW_22040</name>
</gene>
<dbReference type="Gene3D" id="2.40.170.20">
    <property type="entry name" value="TonB-dependent receptor, beta-barrel domain"/>
    <property type="match status" value="1"/>
</dbReference>
<dbReference type="RefSeq" id="WP_210354528.1">
    <property type="nucleotide sequence ID" value="NZ_JAEQMU010000002.1"/>
</dbReference>
<feature type="chain" id="PRO_5046952092" evidence="8">
    <location>
        <begin position="19"/>
        <end position="1060"/>
    </location>
</feature>
<dbReference type="NCBIfam" id="TIGR04056">
    <property type="entry name" value="OMP_RagA_SusC"/>
    <property type="match status" value="1"/>
</dbReference>
<dbReference type="InterPro" id="IPR036942">
    <property type="entry name" value="Beta-barrel_TonB_sf"/>
</dbReference>
<keyword evidence="11" id="KW-1185">Reference proteome</keyword>
<sequence>MRVFFIMVCILLSSGVQAQTFLKGRVIDSFRNGLSGVSIHIEKDDKTVKTNKDGYFEIISDLKNGNLVFRHLGYKEFIKRFTASDVDIEILMSLVEKQIEAVEVVSTGYQKLPKERATGSFVQIDSALINSRVVPNILDRLDGVAPGLLFDNRGSSPQLHIRGINTMSSAFSPLIVLDNFPFEGDINNINPDDIASVTLLRDAAATSIWGARAGNGVIVITSKGGKYGRPQLSFSANTSLSERTNLFRYPTISSSDFIDIERMLFEKRHYDNTYNNANSRLYVFSPVVELLYAMERGALSPEIGEQEIDRLRAYDYRNDLEKYVYQEKKSQQYNLSMTGGSDKYRYSLSGGLNKEDGEIKGTSADRYSFKWTNNIRPFSKLNIGVNVLLANREIKQVRAASLYPLNPMGGKSSMYPYARLVGEEGQSLAVPRDYNIHFVDSVGSGALMDWHFKPLDDITEAISNTKSRYTNLGFQMDYDIFDWSKLTVQYGYEQELSDLEDLYTENSYFTRSLVNRFTQISNGAMTYAIPKGAIMDRNSSRMHSHRLRGQLAIDRQFFENHYLHLFAGAEFSNKQSESASFRSYGYNPDILTHQQVDYVNTYPMFAGIGGRARIPAYGGFGGMTTRFISMYLNAGYDIGRQFTITASMRKDASNLFGVRTNDRWNPLWSTGAMWTISENKLFKEMTWLDLLKFRLTYGHSGNIAGGAHTETTLTYLPNAQYTGAPYALIANLPNLDLKWEDVRMTNMSLEFSLWNRKLSGSLEYFNKLSTDLISGNPIDPTTGFIAVNRNVAELKGHGIDLSLSSQVKKGNWSWSGSFSLSYVKDVVTKFYGNIGATSTYVTGSGSKLTPLKDKTFYPVFSYRFAGLDPTNGDPQGYYKGEISKNYNQMMRDSLQYLKYHGSGLSPYHGMLQNTLSYKTLELSFNIAFKFGHYFQKQSIGYSGLFNNWATHSDYYDRWQKPGDEVNTTVPSMVYPADANRDSFYARSEANIEPADCIRFTDLRLSYGFSSGFSRRKIHWQVFALANNLGLLWAKNDAGIDPEYEYSPPVRTFSLGLKVNL</sequence>
<keyword evidence="6 7" id="KW-0998">Cell outer membrane</keyword>
<feature type="signal peptide" evidence="8">
    <location>
        <begin position="1"/>
        <end position="18"/>
    </location>
</feature>
<dbReference type="InterPro" id="IPR008969">
    <property type="entry name" value="CarboxyPept-like_regulatory"/>
</dbReference>
<evidence type="ECO:0000256" key="3">
    <source>
        <dbReference type="ARBA" id="ARBA00022452"/>
    </source>
</evidence>
<keyword evidence="2 7" id="KW-0813">Transport</keyword>
<dbReference type="SUPFAM" id="SSF56935">
    <property type="entry name" value="Porins"/>
    <property type="match status" value="1"/>
</dbReference>
<comment type="subcellular location">
    <subcellularLocation>
        <location evidence="1 7">Cell outer membrane</location>
        <topology evidence="1 7">Multi-pass membrane protein</topology>
    </subcellularLocation>
</comment>
<dbReference type="Proteomes" id="UP001597440">
    <property type="component" value="Unassembled WGS sequence"/>
</dbReference>
<feature type="domain" description="TonB-dependent receptor plug" evidence="9">
    <location>
        <begin position="114"/>
        <end position="217"/>
    </location>
</feature>
<evidence type="ECO:0000259" key="9">
    <source>
        <dbReference type="Pfam" id="PF07715"/>
    </source>
</evidence>
<dbReference type="InterPro" id="IPR037066">
    <property type="entry name" value="Plug_dom_sf"/>
</dbReference>
<evidence type="ECO:0000256" key="8">
    <source>
        <dbReference type="SAM" id="SignalP"/>
    </source>
</evidence>
<dbReference type="SUPFAM" id="SSF49464">
    <property type="entry name" value="Carboxypeptidase regulatory domain-like"/>
    <property type="match status" value="1"/>
</dbReference>
<protein>
    <submittedName>
        <fullName evidence="10">SusC/RagA family TonB-linked outer membrane protein</fullName>
    </submittedName>
</protein>
<evidence type="ECO:0000256" key="7">
    <source>
        <dbReference type="PROSITE-ProRule" id="PRU01360"/>
    </source>
</evidence>
<reference evidence="11" key="1">
    <citation type="journal article" date="2019" name="Int. J. Syst. Evol. Microbiol.">
        <title>The Global Catalogue of Microorganisms (GCM) 10K type strain sequencing project: providing services to taxonomists for standard genome sequencing and annotation.</title>
        <authorList>
            <consortium name="The Broad Institute Genomics Platform"/>
            <consortium name="The Broad Institute Genome Sequencing Center for Infectious Disease"/>
            <person name="Wu L."/>
            <person name="Ma J."/>
        </authorList>
    </citation>
    <scope>NUCLEOTIDE SEQUENCE [LARGE SCALE GENOMIC DNA]</scope>
    <source>
        <strain evidence="11">KCTC 52298</strain>
    </source>
</reference>